<accession>A0ABX5JEI7</accession>
<keyword evidence="2" id="KW-1185">Reference proteome</keyword>
<comment type="caution">
    <text evidence="1">The sequence shown here is derived from an EMBL/GenBank/DDBJ whole genome shotgun (WGS) entry which is preliminary data.</text>
</comment>
<dbReference type="Pfam" id="PF07751">
    <property type="entry name" value="Abi_2"/>
    <property type="match status" value="1"/>
</dbReference>
<dbReference type="InterPro" id="IPR011664">
    <property type="entry name" value="Abi_system_AbiD/AbiF-like"/>
</dbReference>
<evidence type="ECO:0000313" key="2">
    <source>
        <dbReference type="Proteomes" id="UP000251311"/>
    </source>
</evidence>
<protein>
    <recommendedName>
        <fullName evidence="3">Abortive infection bacteriophage resistance protein</fullName>
    </recommendedName>
</protein>
<dbReference type="Proteomes" id="UP000251311">
    <property type="component" value="Unassembled WGS sequence"/>
</dbReference>
<gene>
    <name evidence="1" type="ORF">B0175_10970</name>
</gene>
<name>A0ABX5JEI7_9BACT</name>
<evidence type="ECO:0008006" key="3">
    <source>
        <dbReference type="Google" id="ProtNLM"/>
    </source>
</evidence>
<sequence length="300" mass="36086">MLTQRSYFLNTAKNKQSFVKPFLTIEQQINQLKSRGMNFHDEEKAKYYLENLNYYRLGGYWLIFEKNHELHEFKDNTYFEDVLNLYIFDRELRLLLLDAIERIEVSIRSKLAYHLAEGFGSHAHLKPEIFSSSLKYEKTFSKLKAEIDRNKSEIFIKHHLDKYNEELPPIWVSVEVMTMGQISSWYSNIKDRKYRQVIAKYYGLDEKILSSFLHHLTIVRNTSAHHSRVWNRKFTIDFVLPNLPKELNKKFNTFSRKYLYNTLVMCEYLLNIISEDSSWKKRLDDLILKHNIDVKRMGFL</sequence>
<dbReference type="EMBL" id="MUXF01000024">
    <property type="protein sequence ID" value="PUE64242.1"/>
    <property type="molecule type" value="Genomic_DNA"/>
</dbReference>
<dbReference type="PIRSF" id="PIRSF034934">
    <property type="entry name" value="AbiF_AbiD"/>
    <property type="match status" value="1"/>
</dbReference>
<reference evidence="1 2" key="1">
    <citation type="submission" date="2017-02" db="EMBL/GenBank/DDBJ databases">
        <title>Arcobacter lacus sp. nov., a new species isolated from reclaimed water.</title>
        <authorList>
            <person name="Figueras M.J."/>
            <person name="Perez-Cataluna A."/>
            <person name="Salas-Masso N."/>
        </authorList>
    </citation>
    <scope>NUCLEOTIDE SEQUENCE [LARGE SCALE GENOMIC DNA]</scope>
    <source>
        <strain evidence="1 2">RW43-9</strain>
    </source>
</reference>
<organism evidence="1 2">
    <name type="scientific">Arcobacter lacus</name>
    <dbReference type="NCBI Taxonomy" id="1912876"/>
    <lineage>
        <taxon>Bacteria</taxon>
        <taxon>Pseudomonadati</taxon>
        <taxon>Campylobacterota</taxon>
        <taxon>Epsilonproteobacteria</taxon>
        <taxon>Campylobacterales</taxon>
        <taxon>Arcobacteraceae</taxon>
        <taxon>Arcobacter</taxon>
    </lineage>
</organism>
<dbReference type="InterPro" id="IPR017034">
    <property type="entry name" value="Abi_system_AbiD/AbiF"/>
</dbReference>
<proteinExistence type="predicted"/>
<evidence type="ECO:0000313" key="1">
    <source>
        <dbReference type="EMBL" id="PUE64242.1"/>
    </source>
</evidence>